<evidence type="ECO:0000256" key="3">
    <source>
        <dbReference type="ARBA" id="ARBA00022801"/>
    </source>
</evidence>
<organism evidence="15 16">
    <name type="scientific">Planococcus kocurii</name>
    <dbReference type="NCBI Taxonomy" id="1374"/>
    <lineage>
        <taxon>Bacteria</taxon>
        <taxon>Bacillati</taxon>
        <taxon>Bacillota</taxon>
        <taxon>Bacilli</taxon>
        <taxon>Bacillales</taxon>
        <taxon>Caryophanaceae</taxon>
        <taxon>Planococcus</taxon>
    </lineage>
</organism>
<feature type="region of interest" description="Disordered" evidence="12">
    <location>
        <begin position="655"/>
        <end position="692"/>
    </location>
</feature>
<dbReference type="PANTHER" id="PTHR11070">
    <property type="entry name" value="UVRD / RECB / PCRA DNA HELICASE FAMILY MEMBER"/>
    <property type="match status" value="1"/>
</dbReference>
<dbReference type="Proteomes" id="UP000065533">
    <property type="component" value="Chromosome"/>
</dbReference>
<dbReference type="SUPFAM" id="SSF52540">
    <property type="entry name" value="P-loop containing nucleoside triphosphate hydrolases"/>
    <property type="match status" value="1"/>
</dbReference>
<dbReference type="InterPro" id="IPR014017">
    <property type="entry name" value="DNA_helicase_UvrD-like_C"/>
</dbReference>
<dbReference type="InterPro" id="IPR027417">
    <property type="entry name" value="P-loop_NTPase"/>
</dbReference>
<dbReference type="Pfam" id="PF13361">
    <property type="entry name" value="UvrD_C"/>
    <property type="match status" value="1"/>
</dbReference>
<dbReference type="NCBIfam" id="TIGR01073">
    <property type="entry name" value="pcrA"/>
    <property type="match status" value="1"/>
</dbReference>
<reference evidence="15" key="1">
    <citation type="submission" date="2016-01" db="EMBL/GenBank/DDBJ databases">
        <title>Complete genome of Planococcus kocurri type strain.</title>
        <authorList>
            <person name="See-Too W.S."/>
        </authorList>
    </citation>
    <scope>NUCLEOTIDE SEQUENCE [LARGE SCALE GENOMIC DNA]</scope>
    <source>
        <strain evidence="15">ATCC 43650</strain>
    </source>
</reference>
<keyword evidence="5 10" id="KW-0067">ATP-binding</keyword>
<evidence type="ECO:0000256" key="2">
    <source>
        <dbReference type="ARBA" id="ARBA00022741"/>
    </source>
</evidence>
<comment type="catalytic activity">
    <reaction evidence="9 11">
        <text>ATP + H2O = ADP + phosphate + H(+)</text>
        <dbReference type="Rhea" id="RHEA:13065"/>
        <dbReference type="ChEBI" id="CHEBI:15377"/>
        <dbReference type="ChEBI" id="CHEBI:15378"/>
        <dbReference type="ChEBI" id="CHEBI:30616"/>
        <dbReference type="ChEBI" id="CHEBI:43474"/>
        <dbReference type="ChEBI" id="CHEBI:456216"/>
        <dbReference type="EC" id="5.6.2.4"/>
    </reaction>
</comment>
<evidence type="ECO:0000256" key="9">
    <source>
        <dbReference type="ARBA" id="ARBA00048988"/>
    </source>
</evidence>
<dbReference type="Gene3D" id="1.10.10.160">
    <property type="match status" value="1"/>
</dbReference>
<keyword evidence="4 10" id="KW-0347">Helicase</keyword>
<evidence type="ECO:0000313" key="16">
    <source>
        <dbReference type="Proteomes" id="UP000065533"/>
    </source>
</evidence>
<sequence length="737" mass="83985">MELITKSLLNGMNPEQAEAVKTTEGPLLIMAGAGSGKTRVLTHRIAYLVLEKQVYPSNILAITFTNKAAREMRNRIDGLLGHGTGQRMWASTFHSMCVRILRRDIDKLGMSKSFSILDTTDQLTVIKNVLKQQNLDPKKYEPRTMLNAISSSKNECIDASQFAADMNQFNPYEKTVSDVYTAYEKRLKKNQSLDFDDLIMTTLNLFNTVPEVLEYYQNKFHYIHVDEYQDTNNAQYQLVQKLASKFKNICVVGDSDQSIYRWRGADITNILSFEKDYPNAKVIMLEQNYRSTKRILQAANDVIQKNTSRYPKELRTDNDEGPAITLHKAGDERQEAQFVVQTIQRLMEEEQYKTSDFAILYRTNAQSRIMEEMFVKSNMSYTIVGGTKFYDRKEIKDLLAYLRLIANNDDDLSLARVINEPKRGIGATSFEKMARFAIEQDRTIMDALQEADFMGLTPKTAQTALEFRAMIDSFTQMQEYLSVTELVEEILKKSGYRQMLQNDKTIEGESRLENLEEFLSVTKAFEKQSDDKSLVAFLTDLALISDIDSLDDEEDADGPIILMTMHAAKGLEFPVVFIIGLEENVFPHSRSNNDDEELEEERRLAYVGITRAEQRLYLTHASSRTLFGKSNFNMPSRFISEISEELIEQTRAHHRAGAATSYRQVPKRPAVTRPSYNQSGSEKLGWKTGDKATHKKWGTGTVVSVKGEGEQTELDIAFPSPVGIKRLLAKFAPIEKV</sequence>
<dbReference type="InterPro" id="IPR014016">
    <property type="entry name" value="UvrD-like_ATP-bd"/>
</dbReference>
<dbReference type="EMBL" id="CP013661">
    <property type="protein sequence ID" value="ALS79400.1"/>
    <property type="molecule type" value="Genomic_DNA"/>
</dbReference>
<dbReference type="PROSITE" id="PS51217">
    <property type="entry name" value="UVRD_HELICASE_CTER"/>
    <property type="match status" value="1"/>
</dbReference>
<evidence type="ECO:0000259" key="13">
    <source>
        <dbReference type="PROSITE" id="PS51198"/>
    </source>
</evidence>
<dbReference type="InterPro" id="IPR013986">
    <property type="entry name" value="DExx_box_DNA_helicase_dom_sf"/>
</dbReference>
<dbReference type="Pfam" id="PF00580">
    <property type="entry name" value="UvrD-helicase"/>
    <property type="match status" value="1"/>
</dbReference>
<keyword evidence="7" id="KW-0413">Isomerase</keyword>
<evidence type="ECO:0000256" key="4">
    <source>
        <dbReference type="ARBA" id="ARBA00022806"/>
    </source>
</evidence>
<evidence type="ECO:0000256" key="7">
    <source>
        <dbReference type="ARBA" id="ARBA00023235"/>
    </source>
</evidence>
<evidence type="ECO:0000256" key="6">
    <source>
        <dbReference type="ARBA" id="ARBA00023125"/>
    </source>
</evidence>
<name>A0ABN4JZW3_9BACL</name>
<evidence type="ECO:0000256" key="11">
    <source>
        <dbReference type="RuleBase" id="RU364053"/>
    </source>
</evidence>
<evidence type="ECO:0000256" key="8">
    <source>
        <dbReference type="ARBA" id="ARBA00034617"/>
    </source>
</evidence>
<protein>
    <recommendedName>
        <fullName evidence="11">ATP-dependent DNA helicase</fullName>
        <ecNumber evidence="11">5.6.2.4</ecNumber>
    </recommendedName>
</protein>
<evidence type="ECO:0000256" key="12">
    <source>
        <dbReference type="SAM" id="MobiDB-lite"/>
    </source>
</evidence>
<dbReference type="GO" id="GO:0004386">
    <property type="term" value="F:helicase activity"/>
    <property type="evidence" value="ECO:0007669"/>
    <property type="project" value="UniProtKB-KW"/>
</dbReference>
<dbReference type="CDD" id="cd18807">
    <property type="entry name" value="SF1_C_UvrD"/>
    <property type="match status" value="1"/>
</dbReference>
<keyword evidence="6 11" id="KW-0238">DNA-binding</keyword>
<dbReference type="Pfam" id="PF21196">
    <property type="entry name" value="PcrA_UvrD_tudor"/>
    <property type="match status" value="1"/>
</dbReference>
<feature type="binding site" evidence="10">
    <location>
        <begin position="31"/>
        <end position="38"/>
    </location>
    <ligand>
        <name>ATP</name>
        <dbReference type="ChEBI" id="CHEBI:30616"/>
    </ligand>
</feature>
<dbReference type="InterPro" id="IPR000212">
    <property type="entry name" value="DNA_helicase_UvrD/REP"/>
</dbReference>
<keyword evidence="2 10" id="KW-0547">Nucleotide-binding</keyword>
<dbReference type="Gene3D" id="1.10.486.10">
    <property type="entry name" value="PCRA, domain 4"/>
    <property type="match status" value="1"/>
</dbReference>
<accession>A0ABN4JZW3</accession>
<evidence type="ECO:0000256" key="1">
    <source>
        <dbReference type="ARBA" id="ARBA00009922"/>
    </source>
</evidence>
<feature type="domain" description="UvrD-like helicase ATP-binding" evidence="13">
    <location>
        <begin position="10"/>
        <end position="292"/>
    </location>
</feature>
<dbReference type="PANTHER" id="PTHR11070:SF2">
    <property type="entry name" value="ATP-DEPENDENT DNA HELICASE SRS2"/>
    <property type="match status" value="1"/>
</dbReference>
<evidence type="ECO:0000256" key="5">
    <source>
        <dbReference type="ARBA" id="ARBA00022840"/>
    </source>
</evidence>
<evidence type="ECO:0000256" key="10">
    <source>
        <dbReference type="PROSITE-ProRule" id="PRU00560"/>
    </source>
</evidence>
<gene>
    <name evidence="15" type="ORF">AUO94_12515</name>
</gene>
<dbReference type="InterPro" id="IPR005751">
    <property type="entry name" value="ATP-dep_DNA_helicase_PcrA"/>
</dbReference>
<proteinExistence type="inferred from homology"/>
<evidence type="ECO:0000313" key="15">
    <source>
        <dbReference type="EMBL" id="ALS79400.1"/>
    </source>
</evidence>
<feature type="domain" description="UvrD-like helicase C-terminal" evidence="14">
    <location>
        <begin position="293"/>
        <end position="570"/>
    </location>
</feature>
<evidence type="ECO:0000259" key="14">
    <source>
        <dbReference type="PROSITE" id="PS51217"/>
    </source>
</evidence>
<comment type="catalytic activity">
    <reaction evidence="8">
        <text>Couples ATP hydrolysis with the unwinding of duplex DNA by translocating in the 3'-5' direction.</text>
        <dbReference type="EC" id="5.6.2.4"/>
    </reaction>
</comment>
<dbReference type="Gene3D" id="3.40.50.300">
    <property type="entry name" value="P-loop containing nucleotide triphosphate hydrolases"/>
    <property type="match status" value="2"/>
</dbReference>
<keyword evidence="3 10" id="KW-0378">Hydrolase</keyword>
<comment type="similarity">
    <text evidence="1 11">Belongs to the helicase family. UvrD subfamily.</text>
</comment>
<dbReference type="EC" id="5.6.2.4" evidence="11"/>
<dbReference type="RefSeq" id="WP_058386049.1">
    <property type="nucleotide sequence ID" value="NZ_CP013661.2"/>
</dbReference>
<dbReference type="CDD" id="cd17932">
    <property type="entry name" value="DEXQc_UvrD"/>
    <property type="match status" value="1"/>
</dbReference>
<dbReference type="PROSITE" id="PS51198">
    <property type="entry name" value="UVRD_HELICASE_ATP_BIND"/>
    <property type="match status" value="1"/>
</dbReference>
<keyword evidence="16" id="KW-1185">Reference proteome</keyword>